<gene>
    <name evidence="1" type="ORF">RHRU231_680020</name>
</gene>
<dbReference type="EMBL" id="CCSD01000081">
    <property type="protein sequence ID" value="CDZ90251.1"/>
    <property type="molecule type" value="Genomic_DNA"/>
</dbReference>
<sequence length="315" mass="34420">MLLDRDDDAHVTHTLLRAHAPASAVVTVHPTPGMSTAAMLAHDLLLALGHSLDRVGAAGATGPDSAWRAVTAWIRGDGIRHLIVLRAHHLSAAQHARLLRLRHDTGVHLVLVWHSRDPLAPRLERSVGVRHHITDDLAAVTRRLVRPRRDTRTPMDSPELPAVPGSDHATFLGDAAAVLSRVDYARVAAIYHQAVETACRRLTACGRAPDLARRMLAYLPAPRSHLRTLYGTIPHDRVLHWHATVGLFRFLGDLVADSPDRTHTVTRLRGAQAAFERHGLPLALPPHLNHMVGVGLTTTPITEQVIGGCPGFRRN</sequence>
<protein>
    <submittedName>
        <fullName evidence="1">Uncharacterized protein</fullName>
    </submittedName>
</protein>
<evidence type="ECO:0000313" key="1">
    <source>
        <dbReference type="EMBL" id="CDZ90251.1"/>
    </source>
</evidence>
<name>A0A098BRA3_9NOCA</name>
<organism evidence="1 2">
    <name type="scientific">Rhodococcus ruber</name>
    <dbReference type="NCBI Taxonomy" id="1830"/>
    <lineage>
        <taxon>Bacteria</taxon>
        <taxon>Bacillati</taxon>
        <taxon>Actinomycetota</taxon>
        <taxon>Actinomycetes</taxon>
        <taxon>Mycobacteriales</taxon>
        <taxon>Nocardiaceae</taxon>
        <taxon>Rhodococcus</taxon>
    </lineage>
</organism>
<proteinExistence type="predicted"/>
<evidence type="ECO:0000313" key="2">
    <source>
        <dbReference type="Proteomes" id="UP000042997"/>
    </source>
</evidence>
<dbReference type="OrthoDB" id="4504263at2"/>
<accession>A0A098BRA3</accession>
<dbReference type="AlphaFoldDB" id="A0A098BRA3"/>
<dbReference type="Proteomes" id="UP000042997">
    <property type="component" value="Unassembled WGS sequence"/>
</dbReference>
<reference evidence="1 2" key="1">
    <citation type="journal article" date="2014" name="Genome Announc.">
        <title>Draft Genome Sequence of Propane- and Butane-Oxidizing Actinobacterium Rhodococcus ruber IEGM 231.</title>
        <authorList>
            <person name="Ivshina I.B."/>
            <person name="Kuyukina M.S."/>
            <person name="Krivoruchko A.V."/>
            <person name="Barbe V."/>
            <person name="Fischer C."/>
        </authorList>
    </citation>
    <scope>NUCLEOTIDE SEQUENCE [LARGE SCALE GENOMIC DNA]</scope>
</reference>